<keyword evidence="4" id="KW-1185">Reference proteome</keyword>
<evidence type="ECO:0000313" key="3">
    <source>
        <dbReference type="EnsemblMetazoa" id="PPA43998.1"/>
    </source>
</evidence>
<gene>
    <name evidence="3" type="primary">WBGene00282367</name>
</gene>
<proteinExistence type="predicted"/>
<keyword evidence="2" id="KW-0812">Transmembrane</keyword>
<evidence type="ECO:0000256" key="2">
    <source>
        <dbReference type="SAM" id="Phobius"/>
    </source>
</evidence>
<reference evidence="3" key="2">
    <citation type="submission" date="2022-06" db="UniProtKB">
        <authorList>
            <consortium name="EnsemblMetazoa"/>
        </authorList>
    </citation>
    <scope>IDENTIFICATION</scope>
    <source>
        <strain evidence="3">PS312</strain>
    </source>
</reference>
<keyword evidence="2" id="KW-0472">Membrane</keyword>
<sequence length="132" mass="13736">MPQAKGAKINYILTVTLFYLYTVFFTLRCLLTSSVDHPFTGRSIRRWTEEASEDGIVSSIEKRVTGASVTGSGTASGADDSELIDGSGSCGAGSGSVDGSTGAGSSGAVKEASGWDSSGDSSERLHYQFESF</sequence>
<protein>
    <submittedName>
        <fullName evidence="3">Uncharacterized protein</fullName>
    </submittedName>
</protein>
<dbReference type="EnsemblMetazoa" id="PPA43998.1">
    <property type="protein sequence ID" value="PPA43998.1"/>
    <property type="gene ID" value="WBGene00282367"/>
</dbReference>
<evidence type="ECO:0000313" key="4">
    <source>
        <dbReference type="Proteomes" id="UP000005239"/>
    </source>
</evidence>
<evidence type="ECO:0000256" key="1">
    <source>
        <dbReference type="SAM" id="MobiDB-lite"/>
    </source>
</evidence>
<feature type="region of interest" description="Disordered" evidence="1">
    <location>
        <begin position="68"/>
        <end position="123"/>
    </location>
</feature>
<feature type="compositionally biased region" description="Gly residues" evidence="1">
    <location>
        <begin position="88"/>
        <end position="105"/>
    </location>
</feature>
<dbReference type="AlphaFoldDB" id="A0A2A6BKA0"/>
<organism evidence="3 4">
    <name type="scientific">Pristionchus pacificus</name>
    <name type="common">Parasitic nematode worm</name>
    <dbReference type="NCBI Taxonomy" id="54126"/>
    <lineage>
        <taxon>Eukaryota</taxon>
        <taxon>Metazoa</taxon>
        <taxon>Ecdysozoa</taxon>
        <taxon>Nematoda</taxon>
        <taxon>Chromadorea</taxon>
        <taxon>Rhabditida</taxon>
        <taxon>Rhabditina</taxon>
        <taxon>Diplogasteromorpha</taxon>
        <taxon>Diplogasteroidea</taxon>
        <taxon>Neodiplogasteridae</taxon>
        <taxon>Pristionchus</taxon>
    </lineage>
</organism>
<accession>A0A8R1Z6H1</accession>
<dbReference type="Proteomes" id="UP000005239">
    <property type="component" value="Unassembled WGS sequence"/>
</dbReference>
<reference evidence="4" key="1">
    <citation type="journal article" date="2008" name="Nat. Genet.">
        <title>The Pristionchus pacificus genome provides a unique perspective on nematode lifestyle and parasitism.</title>
        <authorList>
            <person name="Dieterich C."/>
            <person name="Clifton S.W."/>
            <person name="Schuster L.N."/>
            <person name="Chinwalla A."/>
            <person name="Delehaunty K."/>
            <person name="Dinkelacker I."/>
            <person name="Fulton L."/>
            <person name="Fulton R."/>
            <person name="Godfrey J."/>
            <person name="Minx P."/>
            <person name="Mitreva M."/>
            <person name="Roeseler W."/>
            <person name="Tian H."/>
            <person name="Witte H."/>
            <person name="Yang S.P."/>
            <person name="Wilson R.K."/>
            <person name="Sommer R.J."/>
        </authorList>
    </citation>
    <scope>NUCLEOTIDE SEQUENCE [LARGE SCALE GENOMIC DNA]</scope>
    <source>
        <strain evidence="4">PS312</strain>
    </source>
</reference>
<feature type="transmembrane region" description="Helical" evidence="2">
    <location>
        <begin position="9"/>
        <end position="27"/>
    </location>
</feature>
<feature type="compositionally biased region" description="Low complexity" evidence="1">
    <location>
        <begin position="68"/>
        <end position="78"/>
    </location>
</feature>
<accession>A0A2A6BKA0</accession>
<keyword evidence="2" id="KW-1133">Transmembrane helix</keyword>
<name>A0A2A6BKA0_PRIPA</name>